<dbReference type="Pfam" id="PF04463">
    <property type="entry name" value="2-thiour_desulf"/>
    <property type="match status" value="1"/>
</dbReference>
<dbReference type="PANTHER" id="PTHR30087:SF1">
    <property type="entry name" value="HYPOTHETICAL CYTOSOLIC PROTEIN"/>
    <property type="match status" value="1"/>
</dbReference>
<proteinExistence type="predicted"/>
<dbReference type="EMBL" id="JAUDCG010000041">
    <property type="protein sequence ID" value="MDM8157730.1"/>
    <property type="molecule type" value="Genomic_DNA"/>
</dbReference>
<gene>
    <name evidence="1" type="ORF">QUV96_08775</name>
</gene>
<reference evidence="1 2" key="1">
    <citation type="submission" date="2023-06" db="EMBL/GenBank/DDBJ databases">
        <title>Identification and characterization of horizontal gene transfer across gut microbiota members of farm animals based on homology search.</title>
        <authorList>
            <person name="Schwarzerova J."/>
            <person name="Nykrynova M."/>
            <person name="Jureckova K."/>
            <person name="Cejkova D."/>
            <person name="Rychlik I."/>
        </authorList>
    </citation>
    <scope>NUCLEOTIDE SEQUENCE [LARGE SCALE GENOMIC DNA]</scope>
    <source>
        <strain evidence="1 2">ET39</strain>
    </source>
</reference>
<reference evidence="1 2" key="3">
    <citation type="submission" date="2023-06" db="EMBL/GenBank/DDBJ databases">
        <authorList>
            <person name="Zeman M."/>
            <person name="Kubasova T."/>
            <person name="Jahodarova E."/>
            <person name="Nykrynova M."/>
            <person name="Rychlik I."/>
        </authorList>
    </citation>
    <scope>NUCLEOTIDE SEQUENCE [LARGE SCALE GENOMIC DNA]</scope>
    <source>
        <strain evidence="1 2">ET39</strain>
    </source>
</reference>
<name>A0ABT7UDM1_9FIRM</name>
<evidence type="ECO:0000313" key="1">
    <source>
        <dbReference type="EMBL" id="MDM8157730.1"/>
    </source>
</evidence>
<keyword evidence="2" id="KW-1185">Reference proteome</keyword>
<dbReference type="RefSeq" id="WP_289608176.1">
    <property type="nucleotide sequence ID" value="NZ_JAUDCG010000041.1"/>
</dbReference>
<comment type="caution">
    <text evidence="1">The sequence shown here is derived from an EMBL/GenBank/DDBJ whole genome shotgun (WGS) entry which is preliminary data.</text>
</comment>
<sequence>MRVAVSSCLLGVCCKYSGGHNRSDELLELLEGHEVIPVCPEVLGGLPVPRPSCEIVNGTVRTQTGESKERPYQEGARRALAIVEERRAELVILQPRSPSCGLTHIYDGTFSGVLIEGSGRFAQALQQRKIPAVDMENLTEIRRLLKKR</sequence>
<evidence type="ECO:0000313" key="2">
    <source>
        <dbReference type="Proteomes" id="UP001529340"/>
    </source>
</evidence>
<reference evidence="2" key="2">
    <citation type="submission" date="2023-06" db="EMBL/GenBank/DDBJ databases">
        <title>Identification and characterization of horizontal gene transfer across gut microbiota members of farm animals based on homology search.</title>
        <authorList>
            <person name="Zeman M."/>
            <person name="Kubasova T."/>
            <person name="Jahodarova E."/>
            <person name="Nykrynova M."/>
            <person name="Rychlik I."/>
        </authorList>
    </citation>
    <scope>NUCLEOTIDE SEQUENCE [LARGE SCALE GENOMIC DNA]</scope>
    <source>
        <strain evidence="2">ET39</strain>
    </source>
</reference>
<accession>A0ABT7UDM1</accession>
<dbReference type="Proteomes" id="UP001529340">
    <property type="component" value="Unassembled WGS sequence"/>
</dbReference>
<protein>
    <submittedName>
        <fullName evidence="1">DUF523 domain-containing protein</fullName>
    </submittedName>
</protein>
<organism evidence="1 2">
    <name type="scientific">Amedibacillus dolichus</name>
    <dbReference type="NCBI Taxonomy" id="31971"/>
    <lineage>
        <taxon>Bacteria</taxon>
        <taxon>Bacillati</taxon>
        <taxon>Bacillota</taxon>
        <taxon>Erysipelotrichia</taxon>
        <taxon>Erysipelotrichales</taxon>
        <taxon>Erysipelotrichaceae</taxon>
        <taxon>Amedibacillus</taxon>
    </lineage>
</organism>
<dbReference type="PANTHER" id="PTHR30087">
    <property type="entry name" value="INNER MEMBRANE PROTEIN"/>
    <property type="match status" value="1"/>
</dbReference>
<dbReference type="InterPro" id="IPR007553">
    <property type="entry name" value="2-thiour_desulf"/>
</dbReference>